<feature type="transmembrane region" description="Helical" evidence="5">
    <location>
        <begin position="56"/>
        <end position="75"/>
    </location>
</feature>
<organism evidence="7 8">
    <name type="scientific">Jatrophihabitans telluris</name>
    <dbReference type="NCBI Taxonomy" id="2038343"/>
    <lineage>
        <taxon>Bacteria</taxon>
        <taxon>Bacillati</taxon>
        <taxon>Actinomycetota</taxon>
        <taxon>Actinomycetes</taxon>
        <taxon>Jatrophihabitantales</taxon>
        <taxon>Jatrophihabitantaceae</taxon>
        <taxon>Jatrophihabitans</taxon>
    </lineage>
</organism>
<dbReference type="RefSeq" id="WP_249770043.1">
    <property type="nucleotide sequence ID" value="NZ_CP097332.1"/>
</dbReference>
<evidence type="ECO:0000256" key="4">
    <source>
        <dbReference type="ARBA" id="ARBA00023136"/>
    </source>
</evidence>
<feature type="transmembrane region" description="Helical" evidence="5">
    <location>
        <begin position="300"/>
        <end position="317"/>
    </location>
</feature>
<feature type="transmembrane region" description="Helical" evidence="5">
    <location>
        <begin position="323"/>
        <end position="343"/>
    </location>
</feature>
<evidence type="ECO:0000256" key="3">
    <source>
        <dbReference type="ARBA" id="ARBA00022989"/>
    </source>
</evidence>
<dbReference type="SUPFAM" id="SSF48317">
    <property type="entry name" value="Acid phosphatase/Vanadium-dependent haloperoxidase"/>
    <property type="match status" value="1"/>
</dbReference>
<dbReference type="PANTHER" id="PTHR31310">
    <property type="match status" value="1"/>
</dbReference>
<evidence type="ECO:0000256" key="2">
    <source>
        <dbReference type="ARBA" id="ARBA00022692"/>
    </source>
</evidence>
<keyword evidence="4 5" id="KW-0472">Membrane</keyword>
<name>A0ABY4QW37_9ACTN</name>
<feature type="domain" description="Inositolphosphotransferase Aur1/Ipt1" evidence="6">
    <location>
        <begin position="112"/>
        <end position="337"/>
    </location>
</feature>
<keyword evidence="2 5" id="KW-0812">Transmembrane</keyword>
<dbReference type="InterPro" id="IPR026841">
    <property type="entry name" value="Aur1/Ipt1"/>
</dbReference>
<reference evidence="7" key="2">
    <citation type="submission" date="2022-05" db="EMBL/GenBank/DDBJ databases">
        <authorList>
            <person name="Kim J.-S."/>
            <person name="Lee K."/>
            <person name="Suh M."/>
            <person name="Eom M."/>
            <person name="Kim J.-S."/>
            <person name="Kim D.-S."/>
            <person name="Ko S.-H."/>
            <person name="Shin Y."/>
            <person name="Lee J.-S."/>
        </authorList>
    </citation>
    <scope>NUCLEOTIDE SEQUENCE</scope>
    <source>
        <strain evidence="7">N237</strain>
    </source>
</reference>
<evidence type="ECO:0000313" key="8">
    <source>
        <dbReference type="Proteomes" id="UP001056336"/>
    </source>
</evidence>
<feature type="transmembrane region" description="Helical" evidence="5">
    <location>
        <begin position="172"/>
        <end position="190"/>
    </location>
</feature>
<gene>
    <name evidence="7" type="ORF">M6D93_14390</name>
</gene>
<dbReference type="Proteomes" id="UP001056336">
    <property type="component" value="Chromosome"/>
</dbReference>
<reference evidence="7" key="1">
    <citation type="journal article" date="2018" name="Int. J. Syst. Evol. Microbiol.">
        <title>Jatrophihabitans telluris sp. nov., isolated from sediment soil of lava forest wetlands and the emended description of the genus Jatrophihabitans.</title>
        <authorList>
            <person name="Lee K.C."/>
            <person name="Suh M.K."/>
            <person name="Eom M.K."/>
            <person name="Kim K.K."/>
            <person name="Kim J.S."/>
            <person name="Kim D.S."/>
            <person name="Ko S.H."/>
            <person name="Shin Y.K."/>
            <person name="Lee J.S."/>
        </authorList>
    </citation>
    <scope>NUCLEOTIDE SEQUENCE</scope>
    <source>
        <strain evidence="7">N237</strain>
    </source>
</reference>
<feature type="transmembrane region" description="Helical" evidence="5">
    <location>
        <begin position="141"/>
        <end position="163"/>
    </location>
</feature>
<protein>
    <submittedName>
        <fullName evidence="7">Phosphatase PAP2 family protein</fullName>
    </submittedName>
</protein>
<dbReference type="Gene3D" id="1.20.144.10">
    <property type="entry name" value="Phosphatidic acid phosphatase type 2/haloperoxidase"/>
    <property type="match status" value="1"/>
</dbReference>
<keyword evidence="8" id="KW-1185">Reference proteome</keyword>
<dbReference type="Pfam" id="PF14378">
    <property type="entry name" value="PAP2_3"/>
    <property type="match status" value="1"/>
</dbReference>
<dbReference type="InterPro" id="IPR036938">
    <property type="entry name" value="PAP2/HPO_sf"/>
</dbReference>
<keyword evidence="3 5" id="KW-1133">Transmembrane helix</keyword>
<comment type="subcellular location">
    <subcellularLocation>
        <location evidence="1">Membrane</location>
        <topology evidence="1">Multi-pass membrane protein</topology>
    </subcellularLocation>
</comment>
<dbReference type="InterPro" id="IPR052185">
    <property type="entry name" value="IPC_Synthase-Related"/>
</dbReference>
<sequence>MPADPFTRRPRRLPSQFRLFSPTQLITIRRTLLGLYALALLILIKQKGIPEDRNELFALMALGLIITGIGKRKVWPVIRDWLPFAVLLAVYDQTRGVADVVGRPTVWFFQARFDEALFFGHDPTVWLQSQLKQVQPPWWEVAVSTVYVSYYLSPYLVAVVWWLRDRHEWKKFVVRFVAMSFIGLAGFILMPAAPPWAAARCTAAQVAGGVSDPPCMVTGTAQDGDVGILGEAVVPHHSGAHAYVERVTSRGFKRLHLNEASALLETGQAKVNLVAAVPSLHAATTLLVSMFLWPRVRRRWRPLLVAYPLAMAFVLVYGAEHYVFDILLGWLITLGVTAASHRWDVHQARRRVRLNALAPPVAAGDGNGPRVGRYPEVISVSPRPVESDAGFPMSDGVPTCPTATMP</sequence>
<evidence type="ECO:0000256" key="1">
    <source>
        <dbReference type="ARBA" id="ARBA00004141"/>
    </source>
</evidence>
<evidence type="ECO:0000259" key="6">
    <source>
        <dbReference type="Pfam" id="PF14378"/>
    </source>
</evidence>
<dbReference type="PANTHER" id="PTHR31310:SF7">
    <property type="entry name" value="PA-PHOSPHATASE RELATED-FAMILY PROTEIN DDB_G0268928"/>
    <property type="match status" value="1"/>
</dbReference>
<feature type="transmembrane region" description="Helical" evidence="5">
    <location>
        <begin position="273"/>
        <end position="293"/>
    </location>
</feature>
<evidence type="ECO:0000256" key="5">
    <source>
        <dbReference type="SAM" id="Phobius"/>
    </source>
</evidence>
<proteinExistence type="predicted"/>
<dbReference type="EMBL" id="CP097332">
    <property type="protein sequence ID" value="UQX87482.1"/>
    <property type="molecule type" value="Genomic_DNA"/>
</dbReference>
<evidence type="ECO:0000313" key="7">
    <source>
        <dbReference type="EMBL" id="UQX87482.1"/>
    </source>
</evidence>
<accession>A0ABY4QW37</accession>
<feature type="transmembrane region" description="Helical" evidence="5">
    <location>
        <begin position="26"/>
        <end position="44"/>
    </location>
</feature>